<proteinExistence type="inferred from homology"/>
<dbReference type="AlphaFoldDB" id="A0A2K9A254"/>
<keyword evidence="7 9" id="KW-0472">Membrane</keyword>
<dbReference type="GO" id="GO:0042158">
    <property type="term" value="P:lipoprotein biosynthetic process"/>
    <property type="evidence" value="ECO:0007669"/>
    <property type="project" value="UniProtKB-UniRule"/>
</dbReference>
<dbReference type="CDD" id="cd07571">
    <property type="entry name" value="ALP_N-acyl_transferase"/>
    <property type="match status" value="1"/>
</dbReference>
<evidence type="ECO:0000313" key="10">
    <source>
        <dbReference type="EMBL" id="AUD77955.1"/>
    </source>
</evidence>
<feature type="transmembrane region" description="Helical" evidence="9">
    <location>
        <begin position="33"/>
        <end position="48"/>
    </location>
</feature>
<evidence type="ECO:0000256" key="5">
    <source>
        <dbReference type="ARBA" id="ARBA00022692"/>
    </source>
</evidence>
<dbReference type="HAMAP" id="MF_01148">
    <property type="entry name" value="Lnt"/>
    <property type="match status" value="1"/>
</dbReference>
<dbReference type="EMBL" id="CP025120">
    <property type="protein sequence ID" value="AUD77955.1"/>
    <property type="molecule type" value="Genomic_DNA"/>
</dbReference>
<feature type="transmembrane region" description="Helical" evidence="9">
    <location>
        <begin position="163"/>
        <end position="187"/>
    </location>
</feature>
<evidence type="ECO:0000256" key="1">
    <source>
        <dbReference type="ARBA" id="ARBA00004651"/>
    </source>
</evidence>
<dbReference type="InterPro" id="IPR045378">
    <property type="entry name" value="LNT_N"/>
</dbReference>
<evidence type="ECO:0000256" key="3">
    <source>
        <dbReference type="ARBA" id="ARBA00022475"/>
    </source>
</evidence>
<comment type="pathway">
    <text evidence="9">Protein modification; lipoprotein biosynthesis (N-acyl transfer).</text>
</comment>
<keyword evidence="3 9" id="KW-1003">Cell membrane</keyword>
<keyword evidence="6 9" id="KW-1133">Transmembrane helix</keyword>
<dbReference type="PROSITE" id="PS50263">
    <property type="entry name" value="CN_HYDROLASE"/>
    <property type="match status" value="1"/>
</dbReference>
<dbReference type="OrthoDB" id="9804277at2"/>
<comment type="catalytic activity">
    <reaction evidence="9">
        <text>N-terminal S-1,2-diacyl-sn-glyceryl-L-cysteinyl-[lipoprotein] + a glycerophospholipid = N-acyl-S-1,2-diacyl-sn-glyceryl-L-cysteinyl-[lipoprotein] + a 2-acyl-sn-glycero-3-phospholipid + H(+)</text>
        <dbReference type="Rhea" id="RHEA:48228"/>
        <dbReference type="Rhea" id="RHEA-COMP:14681"/>
        <dbReference type="Rhea" id="RHEA-COMP:14684"/>
        <dbReference type="ChEBI" id="CHEBI:15378"/>
        <dbReference type="ChEBI" id="CHEBI:136912"/>
        <dbReference type="ChEBI" id="CHEBI:140656"/>
        <dbReference type="ChEBI" id="CHEBI:140657"/>
        <dbReference type="ChEBI" id="CHEBI:140660"/>
        <dbReference type="EC" id="2.3.1.269"/>
    </reaction>
</comment>
<dbReference type="SUPFAM" id="SSF56317">
    <property type="entry name" value="Carbon-nitrogen hydrolase"/>
    <property type="match status" value="1"/>
</dbReference>
<organism evidence="10 11">
    <name type="scientific">Kangiella profundi</name>
    <dbReference type="NCBI Taxonomy" id="1561924"/>
    <lineage>
        <taxon>Bacteria</taxon>
        <taxon>Pseudomonadati</taxon>
        <taxon>Pseudomonadota</taxon>
        <taxon>Gammaproteobacteria</taxon>
        <taxon>Kangiellales</taxon>
        <taxon>Kangiellaceae</taxon>
        <taxon>Kangiella</taxon>
    </lineage>
</organism>
<reference evidence="10 11" key="1">
    <citation type="submission" date="2017-12" db="EMBL/GenBank/DDBJ databases">
        <title>Kangiella profundi FT102 completed genome.</title>
        <authorList>
            <person name="Xu J."/>
            <person name="Wang J."/>
            <person name="Lu Y."/>
        </authorList>
    </citation>
    <scope>NUCLEOTIDE SEQUENCE [LARGE SCALE GENOMIC DNA]</scope>
    <source>
        <strain evidence="10 11">FT102</strain>
    </source>
</reference>
<evidence type="ECO:0000256" key="7">
    <source>
        <dbReference type="ARBA" id="ARBA00023136"/>
    </source>
</evidence>
<comment type="subcellular location">
    <subcellularLocation>
        <location evidence="1 9">Cell membrane</location>
        <topology evidence="1 9">Multi-pass membrane protein</topology>
    </subcellularLocation>
</comment>
<dbReference type="Gene3D" id="3.60.110.10">
    <property type="entry name" value="Carbon-nitrogen hydrolase"/>
    <property type="match status" value="1"/>
</dbReference>
<dbReference type="Pfam" id="PF00795">
    <property type="entry name" value="CN_hydrolase"/>
    <property type="match status" value="1"/>
</dbReference>
<dbReference type="InterPro" id="IPR004563">
    <property type="entry name" value="Apolipo_AcylTrfase"/>
</dbReference>
<feature type="transmembrane region" description="Helical" evidence="9">
    <location>
        <begin position="9"/>
        <end position="27"/>
    </location>
</feature>
<keyword evidence="4 9" id="KW-0808">Transferase</keyword>
<dbReference type="KEGG" id="kpd:CW740_01345"/>
<evidence type="ECO:0000256" key="8">
    <source>
        <dbReference type="ARBA" id="ARBA00023315"/>
    </source>
</evidence>
<comment type="similarity">
    <text evidence="2 9">Belongs to the CN hydrolase family. Apolipoprotein N-acyltransferase subfamily.</text>
</comment>
<evidence type="ECO:0000256" key="4">
    <source>
        <dbReference type="ARBA" id="ARBA00022679"/>
    </source>
</evidence>
<dbReference type="GO" id="GO:0016410">
    <property type="term" value="F:N-acyltransferase activity"/>
    <property type="evidence" value="ECO:0007669"/>
    <property type="project" value="UniProtKB-UniRule"/>
</dbReference>
<feature type="transmembrane region" description="Helical" evidence="9">
    <location>
        <begin position="125"/>
        <end position="151"/>
    </location>
</feature>
<name>A0A2K9A254_9GAMM</name>
<keyword evidence="10" id="KW-0449">Lipoprotein</keyword>
<feature type="transmembrane region" description="Helical" evidence="9">
    <location>
        <begin position="199"/>
        <end position="215"/>
    </location>
</feature>
<evidence type="ECO:0000256" key="9">
    <source>
        <dbReference type="HAMAP-Rule" id="MF_01148"/>
    </source>
</evidence>
<dbReference type="NCBIfam" id="TIGR00546">
    <property type="entry name" value="lnt"/>
    <property type="match status" value="1"/>
</dbReference>
<sequence length="505" mass="56586">MITMVKSPTGWLGLTLALIAGALYPLGFAPLEWWPISIFSVSAIWWLLNGQSRKYSMALGFSYGLGYFGVGVSWVYVSINTFGNAPLPLAVFLTILFVAILSLFFVLLAWLNARFINRFNLFSQIIFFATAWFVLDIARGSGFVSFPWLYLGYTQTSGPLLGVASFLGVHGVTLLLVVISCLVAVTLTHSSKRHRTNSLMALVILMMIGTTASLYEVKKETTQQKTLTIALIQPNIDQHKKWDSNYFTPIVKGLFDQTEHYWGADLIVWPEAAIPAFDTQVPGILYELDELAKSSGSQFITGIPMLETRDEYYAGIKMLGNEQGDYHKQQLVPFGEYVPLGSWIRGMIDFFDLPMSSFTPGSSQQTALKTEKADYIPAICYEIAFSGLMQQLATSTDKNQFKAIVTISNDTWFGESWGPIQHFQIAKMRAIETGLPVIRGTNNGITAIIDDKGRVINQIDRFQSNELAGAFLLENRNTWFREYGYWSLLIMVLGLLGLGFWLRKK</sequence>
<evidence type="ECO:0000256" key="6">
    <source>
        <dbReference type="ARBA" id="ARBA00022989"/>
    </source>
</evidence>
<dbReference type="RefSeq" id="WP_106645869.1">
    <property type="nucleotide sequence ID" value="NZ_BMGO01000001.1"/>
</dbReference>
<dbReference type="PANTHER" id="PTHR38686">
    <property type="entry name" value="APOLIPOPROTEIN N-ACYLTRANSFERASE"/>
    <property type="match status" value="1"/>
</dbReference>
<feature type="transmembrane region" description="Helical" evidence="9">
    <location>
        <begin position="89"/>
        <end position="113"/>
    </location>
</feature>
<dbReference type="Pfam" id="PF20154">
    <property type="entry name" value="LNT_N"/>
    <property type="match status" value="1"/>
</dbReference>
<dbReference type="Proteomes" id="UP000232693">
    <property type="component" value="Chromosome"/>
</dbReference>
<evidence type="ECO:0000256" key="2">
    <source>
        <dbReference type="ARBA" id="ARBA00010065"/>
    </source>
</evidence>
<keyword evidence="5 9" id="KW-0812">Transmembrane</keyword>
<dbReference type="EC" id="2.3.1.269" evidence="9"/>
<dbReference type="InterPro" id="IPR036526">
    <property type="entry name" value="C-N_Hydrolase_sf"/>
</dbReference>
<keyword evidence="11" id="KW-1185">Reference proteome</keyword>
<protein>
    <recommendedName>
        <fullName evidence="9">Apolipoprotein N-acyltransferase</fullName>
        <shortName evidence="9">ALP N-acyltransferase</shortName>
        <ecNumber evidence="9">2.3.1.269</ecNumber>
    </recommendedName>
</protein>
<evidence type="ECO:0000313" key="11">
    <source>
        <dbReference type="Proteomes" id="UP000232693"/>
    </source>
</evidence>
<feature type="transmembrane region" description="Helical" evidence="9">
    <location>
        <begin position="55"/>
        <end position="77"/>
    </location>
</feature>
<keyword evidence="8 9" id="KW-0012">Acyltransferase</keyword>
<dbReference type="GO" id="GO:0005886">
    <property type="term" value="C:plasma membrane"/>
    <property type="evidence" value="ECO:0007669"/>
    <property type="project" value="UniProtKB-SubCell"/>
</dbReference>
<dbReference type="PANTHER" id="PTHR38686:SF1">
    <property type="entry name" value="APOLIPOPROTEIN N-ACYLTRANSFERASE"/>
    <property type="match status" value="1"/>
</dbReference>
<gene>
    <name evidence="9 10" type="primary">lnt</name>
    <name evidence="10" type="ORF">CW740_01345</name>
</gene>
<comment type="function">
    <text evidence="9">Catalyzes the phospholipid dependent N-acylation of the N-terminal cysteine of apolipoprotein, the last step in lipoprotein maturation.</text>
</comment>
<feature type="transmembrane region" description="Helical" evidence="9">
    <location>
        <begin position="483"/>
        <end position="502"/>
    </location>
</feature>
<dbReference type="UniPathway" id="UPA00666"/>
<accession>A0A2K9A254</accession>
<dbReference type="InterPro" id="IPR003010">
    <property type="entry name" value="C-N_Hydrolase"/>
</dbReference>